<evidence type="ECO:0000313" key="8">
    <source>
        <dbReference type="EMBL" id="AJQ97384.1"/>
    </source>
</evidence>
<dbReference type="PANTHER" id="PTHR42920">
    <property type="entry name" value="OS03G0707200 PROTEIN-RELATED"/>
    <property type="match status" value="1"/>
</dbReference>
<evidence type="ECO:0000259" key="7">
    <source>
        <dbReference type="Pfam" id="PF00892"/>
    </source>
</evidence>
<dbReference type="EMBL" id="CP007142">
    <property type="protein sequence ID" value="AJQ97384.1"/>
    <property type="molecule type" value="Genomic_DNA"/>
</dbReference>
<dbReference type="GO" id="GO:0005886">
    <property type="term" value="C:plasma membrane"/>
    <property type="evidence" value="ECO:0007669"/>
    <property type="project" value="UniProtKB-SubCell"/>
</dbReference>
<evidence type="ECO:0000256" key="1">
    <source>
        <dbReference type="ARBA" id="ARBA00004651"/>
    </source>
</evidence>
<accession>A0A0C5W435</accession>
<dbReference type="KEGG" id="gsn:YC6258_05354"/>
<feature type="transmembrane region" description="Helical" evidence="6">
    <location>
        <begin position="154"/>
        <end position="174"/>
    </location>
</feature>
<feature type="transmembrane region" description="Helical" evidence="6">
    <location>
        <begin position="16"/>
        <end position="37"/>
    </location>
</feature>
<evidence type="ECO:0000256" key="5">
    <source>
        <dbReference type="ARBA" id="ARBA00023136"/>
    </source>
</evidence>
<feature type="transmembrane region" description="Helical" evidence="6">
    <location>
        <begin position="128"/>
        <end position="148"/>
    </location>
</feature>
<feature type="transmembrane region" description="Helical" evidence="6">
    <location>
        <begin position="43"/>
        <end position="62"/>
    </location>
</feature>
<dbReference type="Proteomes" id="UP000032266">
    <property type="component" value="Chromosome"/>
</dbReference>
<feature type="transmembrane region" description="Helical" evidence="6">
    <location>
        <begin position="273"/>
        <end position="295"/>
    </location>
</feature>
<dbReference type="RefSeq" id="WP_144407735.1">
    <property type="nucleotide sequence ID" value="NZ_CP007142.1"/>
</dbReference>
<dbReference type="PATRIC" id="fig|1445510.3.peg.5315"/>
<evidence type="ECO:0000256" key="6">
    <source>
        <dbReference type="SAM" id="Phobius"/>
    </source>
</evidence>
<dbReference type="HOGENOM" id="CLU_033863_3_0_6"/>
<keyword evidence="3 6" id="KW-0812">Transmembrane</keyword>
<proteinExistence type="predicted"/>
<evidence type="ECO:0000256" key="3">
    <source>
        <dbReference type="ARBA" id="ARBA00022692"/>
    </source>
</evidence>
<feature type="transmembrane region" description="Helical" evidence="6">
    <location>
        <begin position="217"/>
        <end position="237"/>
    </location>
</feature>
<keyword evidence="2" id="KW-1003">Cell membrane</keyword>
<feature type="domain" description="EamA" evidence="7">
    <location>
        <begin position="14"/>
        <end position="144"/>
    </location>
</feature>
<comment type="subcellular location">
    <subcellularLocation>
        <location evidence="1">Cell membrane</location>
        <topology evidence="1">Multi-pass membrane protein</topology>
    </subcellularLocation>
</comment>
<dbReference type="AlphaFoldDB" id="A0A0C5W435"/>
<keyword evidence="5 6" id="KW-0472">Membrane</keyword>
<evidence type="ECO:0000256" key="4">
    <source>
        <dbReference type="ARBA" id="ARBA00022989"/>
    </source>
</evidence>
<feature type="domain" description="EamA" evidence="7">
    <location>
        <begin position="156"/>
        <end position="290"/>
    </location>
</feature>
<dbReference type="InterPro" id="IPR000620">
    <property type="entry name" value="EamA_dom"/>
</dbReference>
<dbReference type="Pfam" id="PF00892">
    <property type="entry name" value="EamA"/>
    <property type="match status" value="2"/>
</dbReference>
<gene>
    <name evidence="8" type="ORF">YC6258_05354</name>
</gene>
<feature type="transmembrane region" description="Helical" evidence="6">
    <location>
        <begin position="74"/>
        <end position="93"/>
    </location>
</feature>
<feature type="transmembrane region" description="Helical" evidence="6">
    <location>
        <begin position="249"/>
        <end position="267"/>
    </location>
</feature>
<dbReference type="InterPro" id="IPR051258">
    <property type="entry name" value="Diverse_Substrate_Transporter"/>
</dbReference>
<dbReference type="InterPro" id="IPR037185">
    <property type="entry name" value="EmrE-like"/>
</dbReference>
<name>A0A0C5W435_9GAMM</name>
<reference evidence="8 9" key="1">
    <citation type="submission" date="2014-01" db="EMBL/GenBank/DDBJ databases">
        <title>Full genme sequencing of cellulolytic bacterium Gynuella sunshinyii YC6258T gen. nov., sp. nov.</title>
        <authorList>
            <person name="Khan H."/>
            <person name="Chung E.J."/>
            <person name="Chung Y.R."/>
        </authorList>
    </citation>
    <scope>NUCLEOTIDE SEQUENCE [LARGE SCALE GENOMIC DNA]</scope>
    <source>
        <strain evidence="8 9">YC6258</strain>
    </source>
</reference>
<keyword evidence="4 6" id="KW-1133">Transmembrane helix</keyword>
<sequence length="315" mass="34080">MLDQEAHERARKGKGIWFGLAAVAIWTGFILVSRAGALSGMEMTEVVAVRFGTASIILLPYIWKYRKQWFQPRIFVLGSIGGLAYALAVYAGFERAPASHAALLLPGLMPVVIAILAGLVLQESRSVGMWAGVAVSTLGILVLVFESLVVGREYLIGDMLFVLACLCWGSYTVLLRCWKLQPWSATVSVVAVSSILYLPVYLFWLPKGIMVVSWQTVAVQAIYQGILATIVQMVLYVRAVQSIGATRMGALMALIPVSTGLLAVPLFGEAISLGAMLGMTLGGLGAMVMIVSGCSKPGWYYRLGRRLRFLSLPES</sequence>
<dbReference type="STRING" id="1445510.YC6258_05354"/>
<evidence type="ECO:0000256" key="2">
    <source>
        <dbReference type="ARBA" id="ARBA00022475"/>
    </source>
</evidence>
<organism evidence="8 9">
    <name type="scientific">Gynuella sunshinyii YC6258</name>
    <dbReference type="NCBI Taxonomy" id="1445510"/>
    <lineage>
        <taxon>Bacteria</taxon>
        <taxon>Pseudomonadati</taxon>
        <taxon>Pseudomonadota</taxon>
        <taxon>Gammaproteobacteria</taxon>
        <taxon>Oceanospirillales</taxon>
        <taxon>Saccharospirillaceae</taxon>
        <taxon>Gynuella</taxon>
    </lineage>
</organism>
<dbReference type="Gene3D" id="1.10.3730.20">
    <property type="match status" value="1"/>
</dbReference>
<protein>
    <submittedName>
        <fullName evidence="8">Permeases of the drug/metabolite transporter (DMT) superfamily</fullName>
    </submittedName>
</protein>
<feature type="transmembrane region" description="Helical" evidence="6">
    <location>
        <begin position="99"/>
        <end position="121"/>
    </location>
</feature>
<keyword evidence="9" id="KW-1185">Reference proteome</keyword>
<feature type="transmembrane region" description="Helical" evidence="6">
    <location>
        <begin position="186"/>
        <end position="205"/>
    </location>
</feature>
<evidence type="ECO:0000313" key="9">
    <source>
        <dbReference type="Proteomes" id="UP000032266"/>
    </source>
</evidence>
<dbReference type="OrthoDB" id="4167046at2"/>
<dbReference type="PANTHER" id="PTHR42920:SF5">
    <property type="entry name" value="EAMA DOMAIN-CONTAINING PROTEIN"/>
    <property type="match status" value="1"/>
</dbReference>
<dbReference type="SUPFAM" id="SSF103481">
    <property type="entry name" value="Multidrug resistance efflux transporter EmrE"/>
    <property type="match status" value="2"/>
</dbReference>